<dbReference type="InterPro" id="IPR001387">
    <property type="entry name" value="Cro/C1-type_HTH"/>
</dbReference>
<sequence length="83" mass="9834">MVQERTFSMLKWTLRERMKERRISNKLLAERMGVHRNTIRQLKEDQPTMIRLRHLECLCQVLECQPSDLFEFSPETAAVTGAT</sequence>
<dbReference type="CDD" id="cd00093">
    <property type="entry name" value="HTH_XRE"/>
    <property type="match status" value="1"/>
</dbReference>
<dbReference type="GO" id="GO:0003677">
    <property type="term" value="F:DNA binding"/>
    <property type="evidence" value="ECO:0007669"/>
    <property type="project" value="InterPro"/>
</dbReference>
<name>A0A2M7G5E0_9BACT</name>
<evidence type="ECO:0000259" key="1">
    <source>
        <dbReference type="PROSITE" id="PS50943"/>
    </source>
</evidence>
<feature type="domain" description="HTH cro/C1-type" evidence="1">
    <location>
        <begin position="14"/>
        <end position="69"/>
    </location>
</feature>
<dbReference type="PANTHER" id="PTHR37301:SF1">
    <property type="entry name" value="DNA-BINDING PROTEIN"/>
    <property type="match status" value="1"/>
</dbReference>
<dbReference type="Gene3D" id="1.10.260.40">
    <property type="entry name" value="lambda repressor-like DNA-binding domains"/>
    <property type="match status" value="1"/>
</dbReference>
<comment type="caution">
    <text evidence="2">The sequence shown here is derived from an EMBL/GenBank/DDBJ whole genome shotgun (WGS) entry which is preliminary data.</text>
</comment>
<dbReference type="PROSITE" id="PS50943">
    <property type="entry name" value="HTH_CROC1"/>
    <property type="match status" value="1"/>
</dbReference>
<dbReference type="AlphaFoldDB" id="A0A2M7G5E0"/>
<dbReference type="Proteomes" id="UP000231019">
    <property type="component" value="Unassembled WGS sequence"/>
</dbReference>
<dbReference type="Pfam" id="PF13443">
    <property type="entry name" value="HTH_26"/>
    <property type="match status" value="1"/>
</dbReference>
<proteinExistence type="predicted"/>
<dbReference type="SUPFAM" id="SSF47413">
    <property type="entry name" value="lambda repressor-like DNA-binding domains"/>
    <property type="match status" value="1"/>
</dbReference>
<dbReference type="InterPro" id="IPR010982">
    <property type="entry name" value="Lambda_DNA-bd_dom_sf"/>
</dbReference>
<reference evidence="2 3" key="1">
    <citation type="submission" date="2017-09" db="EMBL/GenBank/DDBJ databases">
        <title>Depth-based differentiation of microbial function through sediment-hosted aquifers and enrichment of novel symbionts in the deep terrestrial subsurface.</title>
        <authorList>
            <person name="Probst A.J."/>
            <person name="Ladd B."/>
            <person name="Jarett J.K."/>
            <person name="Geller-Mcgrath D.E."/>
            <person name="Sieber C.M."/>
            <person name="Emerson J.B."/>
            <person name="Anantharaman K."/>
            <person name="Thomas B.C."/>
            <person name="Malmstrom R."/>
            <person name="Stieglmeier M."/>
            <person name="Klingl A."/>
            <person name="Woyke T."/>
            <person name="Ryan C.M."/>
            <person name="Banfield J.F."/>
        </authorList>
    </citation>
    <scope>NUCLEOTIDE SEQUENCE [LARGE SCALE GENOMIC DNA]</scope>
    <source>
        <strain evidence="2">CG17_big_fil_post_rev_8_21_14_2_50_48_46</strain>
    </source>
</reference>
<dbReference type="EMBL" id="PFFQ01000026">
    <property type="protein sequence ID" value="PIW17214.1"/>
    <property type="molecule type" value="Genomic_DNA"/>
</dbReference>
<gene>
    <name evidence="2" type="ORF">COW36_09590</name>
</gene>
<dbReference type="PANTHER" id="PTHR37301">
    <property type="entry name" value="DNA-BINDING PROTEIN-RELATED"/>
    <property type="match status" value="1"/>
</dbReference>
<organism evidence="2 3">
    <name type="scientific">bacterium (Candidatus Blackallbacteria) CG17_big_fil_post_rev_8_21_14_2_50_48_46</name>
    <dbReference type="NCBI Taxonomy" id="2014261"/>
    <lineage>
        <taxon>Bacteria</taxon>
        <taxon>Candidatus Blackallbacteria</taxon>
    </lineage>
</organism>
<protein>
    <submittedName>
        <fullName evidence="2">XRE family transcriptional regulator</fullName>
    </submittedName>
</protein>
<evidence type="ECO:0000313" key="2">
    <source>
        <dbReference type="EMBL" id="PIW17214.1"/>
    </source>
</evidence>
<evidence type="ECO:0000313" key="3">
    <source>
        <dbReference type="Proteomes" id="UP000231019"/>
    </source>
</evidence>
<accession>A0A2M7G5E0</accession>